<protein>
    <submittedName>
        <fullName evidence="2">Uncharacterized protein</fullName>
    </submittedName>
</protein>
<gene>
    <name evidence="2" type="ORF">FA15DRAFT_752826</name>
</gene>
<sequence>MSVTYPHAIPTPPISPLPQSMASDSAPPHLKSTINLLDSLIAYYQQERMWVYRTRAELDGYPKADASASAVTPTPSTPPEDHATIAKVEETNDLPDAESSGSAKNITSASSRWSKRKKGFKLRLEISQPRIASTVHPVAASSSRSGSIPQREHILEMFEKMMESRMESCERLNRLVRNANRAHLFHRR</sequence>
<evidence type="ECO:0000313" key="2">
    <source>
        <dbReference type="EMBL" id="TFK29376.1"/>
    </source>
</evidence>
<evidence type="ECO:0000313" key="3">
    <source>
        <dbReference type="Proteomes" id="UP000307440"/>
    </source>
</evidence>
<dbReference type="OrthoDB" id="3217075at2759"/>
<accession>A0A5C3LBL7</accession>
<evidence type="ECO:0000256" key="1">
    <source>
        <dbReference type="SAM" id="MobiDB-lite"/>
    </source>
</evidence>
<organism evidence="2 3">
    <name type="scientific">Coprinopsis marcescibilis</name>
    <name type="common">Agaric fungus</name>
    <name type="synonym">Psathyrella marcescibilis</name>
    <dbReference type="NCBI Taxonomy" id="230819"/>
    <lineage>
        <taxon>Eukaryota</taxon>
        <taxon>Fungi</taxon>
        <taxon>Dikarya</taxon>
        <taxon>Basidiomycota</taxon>
        <taxon>Agaricomycotina</taxon>
        <taxon>Agaricomycetes</taxon>
        <taxon>Agaricomycetidae</taxon>
        <taxon>Agaricales</taxon>
        <taxon>Agaricineae</taxon>
        <taxon>Psathyrellaceae</taxon>
        <taxon>Coprinopsis</taxon>
    </lineage>
</organism>
<name>A0A5C3LBL7_COPMA</name>
<dbReference type="Proteomes" id="UP000307440">
    <property type="component" value="Unassembled WGS sequence"/>
</dbReference>
<dbReference type="EMBL" id="ML210150">
    <property type="protein sequence ID" value="TFK29376.1"/>
    <property type="molecule type" value="Genomic_DNA"/>
</dbReference>
<reference evidence="2 3" key="1">
    <citation type="journal article" date="2019" name="Nat. Ecol. Evol.">
        <title>Megaphylogeny resolves global patterns of mushroom evolution.</title>
        <authorList>
            <person name="Varga T."/>
            <person name="Krizsan K."/>
            <person name="Foldi C."/>
            <person name="Dima B."/>
            <person name="Sanchez-Garcia M."/>
            <person name="Sanchez-Ramirez S."/>
            <person name="Szollosi G.J."/>
            <person name="Szarkandi J.G."/>
            <person name="Papp V."/>
            <person name="Albert L."/>
            <person name="Andreopoulos W."/>
            <person name="Angelini C."/>
            <person name="Antonin V."/>
            <person name="Barry K.W."/>
            <person name="Bougher N.L."/>
            <person name="Buchanan P."/>
            <person name="Buyck B."/>
            <person name="Bense V."/>
            <person name="Catcheside P."/>
            <person name="Chovatia M."/>
            <person name="Cooper J."/>
            <person name="Damon W."/>
            <person name="Desjardin D."/>
            <person name="Finy P."/>
            <person name="Geml J."/>
            <person name="Haridas S."/>
            <person name="Hughes K."/>
            <person name="Justo A."/>
            <person name="Karasinski D."/>
            <person name="Kautmanova I."/>
            <person name="Kiss B."/>
            <person name="Kocsube S."/>
            <person name="Kotiranta H."/>
            <person name="LaButti K.M."/>
            <person name="Lechner B.E."/>
            <person name="Liimatainen K."/>
            <person name="Lipzen A."/>
            <person name="Lukacs Z."/>
            <person name="Mihaltcheva S."/>
            <person name="Morgado L.N."/>
            <person name="Niskanen T."/>
            <person name="Noordeloos M.E."/>
            <person name="Ohm R.A."/>
            <person name="Ortiz-Santana B."/>
            <person name="Ovrebo C."/>
            <person name="Racz N."/>
            <person name="Riley R."/>
            <person name="Savchenko A."/>
            <person name="Shiryaev A."/>
            <person name="Soop K."/>
            <person name="Spirin V."/>
            <person name="Szebenyi C."/>
            <person name="Tomsovsky M."/>
            <person name="Tulloss R.E."/>
            <person name="Uehling J."/>
            <person name="Grigoriev I.V."/>
            <person name="Vagvolgyi C."/>
            <person name="Papp T."/>
            <person name="Martin F.M."/>
            <person name="Miettinen O."/>
            <person name="Hibbett D.S."/>
            <person name="Nagy L.G."/>
        </authorList>
    </citation>
    <scope>NUCLEOTIDE SEQUENCE [LARGE SCALE GENOMIC DNA]</scope>
    <source>
        <strain evidence="2 3">CBS 121175</strain>
    </source>
</reference>
<keyword evidence="3" id="KW-1185">Reference proteome</keyword>
<dbReference type="AlphaFoldDB" id="A0A5C3LBL7"/>
<feature type="region of interest" description="Disordered" evidence="1">
    <location>
        <begin position="1"/>
        <end position="26"/>
    </location>
</feature>
<proteinExistence type="predicted"/>